<dbReference type="GO" id="GO:0003824">
    <property type="term" value="F:catalytic activity"/>
    <property type="evidence" value="ECO:0007669"/>
    <property type="project" value="InterPro"/>
</dbReference>
<name>A0A1H8W7A8_9FIRM</name>
<reference evidence="2 3" key="1">
    <citation type="submission" date="2016-10" db="EMBL/GenBank/DDBJ databases">
        <authorList>
            <person name="de Groot N.N."/>
        </authorList>
    </citation>
    <scope>NUCLEOTIDE SEQUENCE [LARGE SCALE GENOMIC DNA]</scope>
    <source>
        <strain evidence="2 3">DSM 13305</strain>
    </source>
</reference>
<evidence type="ECO:0000313" key="3">
    <source>
        <dbReference type="Proteomes" id="UP000198847"/>
    </source>
</evidence>
<evidence type="ECO:0000259" key="1">
    <source>
        <dbReference type="Pfam" id="PF02441"/>
    </source>
</evidence>
<keyword evidence="3" id="KW-1185">Reference proteome</keyword>
<dbReference type="InterPro" id="IPR036551">
    <property type="entry name" value="Flavin_trans-like"/>
</dbReference>
<dbReference type="Proteomes" id="UP000198847">
    <property type="component" value="Unassembled WGS sequence"/>
</dbReference>
<evidence type="ECO:0000313" key="2">
    <source>
        <dbReference type="EMBL" id="SEP23544.1"/>
    </source>
</evidence>
<dbReference type="AlphaFoldDB" id="A0A1H8W7A8"/>
<dbReference type="RefSeq" id="WP_091747794.1">
    <property type="nucleotide sequence ID" value="NZ_FODY01000014.1"/>
</dbReference>
<dbReference type="Gene3D" id="3.40.50.1950">
    <property type="entry name" value="Flavin prenyltransferase-like"/>
    <property type="match status" value="1"/>
</dbReference>
<dbReference type="SUPFAM" id="SSF52507">
    <property type="entry name" value="Homo-oligomeric flavin-containing Cys decarboxylases, HFCD"/>
    <property type="match status" value="1"/>
</dbReference>
<gene>
    <name evidence="2" type="ORF">SAMN04490178_11497</name>
</gene>
<sequence length="269" mass="28561">MDYDVLVEQIVAEVLRRLGEAPQTPPPFSQKVSALAVFTGGLLGLEESLAQVKTLQTRGFSFTVLLSAAAETVIGLERIQAQLGRDVKIMTGRSPYPGKELREAELVLIPVLTQNTAARIAATQADSLCSTVIMQALMMGKPVVAASNAADPQDGSRKEKNMGKAAPALLEKLRKNLETISLYGVQLVAASELAAACAASCGKAARQKTNVAKPAVKERGKRTVLDAKAVQAALAQGVQTLSLSPETIITPLARDMARDAHIIFQFEEA</sequence>
<proteinExistence type="predicted"/>
<dbReference type="Pfam" id="PF02441">
    <property type="entry name" value="Flavoprotein"/>
    <property type="match status" value="1"/>
</dbReference>
<dbReference type="InterPro" id="IPR003382">
    <property type="entry name" value="Flavoprotein"/>
</dbReference>
<dbReference type="STRING" id="112903.SAMN04490178_11497"/>
<accession>A0A1H8W7A8</accession>
<feature type="domain" description="Flavoprotein" evidence="1">
    <location>
        <begin position="37"/>
        <end position="148"/>
    </location>
</feature>
<organism evidence="2 3">
    <name type="scientific">Propionispora vibrioides</name>
    <dbReference type="NCBI Taxonomy" id="112903"/>
    <lineage>
        <taxon>Bacteria</taxon>
        <taxon>Bacillati</taxon>
        <taxon>Bacillota</taxon>
        <taxon>Negativicutes</taxon>
        <taxon>Selenomonadales</taxon>
        <taxon>Sporomusaceae</taxon>
        <taxon>Propionispora</taxon>
    </lineage>
</organism>
<protein>
    <submittedName>
        <fullName evidence="2">Flavoprotein</fullName>
    </submittedName>
</protein>
<dbReference type="EMBL" id="FODY01000014">
    <property type="protein sequence ID" value="SEP23544.1"/>
    <property type="molecule type" value="Genomic_DNA"/>
</dbReference>
<dbReference type="OrthoDB" id="3732621at2"/>